<dbReference type="PANTHER" id="PTHR36172:SF1">
    <property type="entry name" value="RESOLVASE-RELATED"/>
    <property type="match status" value="1"/>
</dbReference>
<dbReference type="InterPro" id="IPR051491">
    <property type="entry name" value="Recombinase/Transposase-rel"/>
</dbReference>
<dbReference type="InterPro" id="IPR048046">
    <property type="entry name" value="Transpos_IS607"/>
</dbReference>
<dbReference type="Proteomes" id="UP000289600">
    <property type="component" value="Segment"/>
</dbReference>
<evidence type="ECO:0000256" key="1">
    <source>
        <dbReference type="ARBA" id="ARBA00022908"/>
    </source>
</evidence>
<keyword evidence="2" id="KW-0238">DNA-binding</keyword>
<gene>
    <name evidence="7" type="ORF">mc_724</name>
</gene>
<feature type="domain" description="Resolvase/invertase-type recombinase catalytic" evidence="6">
    <location>
        <begin position="49"/>
        <end position="180"/>
    </location>
</feature>
<dbReference type="Gene3D" id="1.10.287.2170">
    <property type="match status" value="1"/>
</dbReference>
<dbReference type="GO" id="GO:0003677">
    <property type="term" value="F:DNA binding"/>
    <property type="evidence" value="ECO:0007669"/>
    <property type="project" value="UniProtKB-KW"/>
</dbReference>
<organism evidence="7 8">
    <name type="scientific">Moumouvirus australiensis</name>
    <dbReference type="NCBI Taxonomy" id="2109587"/>
    <lineage>
        <taxon>Viruses</taxon>
        <taxon>Varidnaviria</taxon>
        <taxon>Bamfordvirae</taxon>
        <taxon>Nucleocytoviricota</taxon>
        <taxon>Megaviricetes</taxon>
        <taxon>Imitervirales</taxon>
        <taxon>Mimiviridae</taxon>
        <taxon>Megamimivirinae</taxon>
        <taxon>Moumouvirus</taxon>
        <taxon>Moumouvirus australiense</taxon>
    </lineage>
</organism>
<keyword evidence="1" id="KW-0229">DNA integration</keyword>
<dbReference type="SMART" id="SM00857">
    <property type="entry name" value="Resolvase"/>
    <property type="match status" value="1"/>
</dbReference>
<evidence type="ECO:0000313" key="7">
    <source>
        <dbReference type="EMBL" id="AVL95111.1"/>
    </source>
</evidence>
<dbReference type="Gene3D" id="3.40.50.1390">
    <property type="entry name" value="Resolvase, N-terminal catalytic domain"/>
    <property type="match status" value="1"/>
</dbReference>
<evidence type="ECO:0000256" key="2">
    <source>
        <dbReference type="ARBA" id="ARBA00023125"/>
    </source>
</evidence>
<dbReference type="GO" id="GO:0000150">
    <property type="term" value="F:DNA strand exchange activity"/>
    <property type="evidence" value="ECO:0007669"/>
    <property type="project" value="InterPro"/>
</dbReference>
<accession>A0A2P1EMJ6</accession>
<proteinExistence type="predicted"/>
<dbReference type="PROSITE" id="PS51736">
    <property type="entry name" value="RECOMBINASES_3"/>
    <property type="match status" value="1"/>
</dbReference>
<sequence>MSYVSSKEAQAFFKVSDQTLRRWADNNQIKTKVTPGGHRRFFIPSDDKEKVIYCRVSSSKQKNDLKRQIKFMQKKYPNHKVVSDIGSGVNFKRKNFLSLLQQVFQGDVSEIVVASNDRLVRFNYEFFDWLFKQFGCQLISVNKRTEKSPEQELSEDLISIITVFTAKYHGKRKYNLHKED</sequence>
<dbReference type="InterPro" id="IPR036162">
    <property type="entry name" value="Resolvase-like_N_sf"/>
</dbReference>
<dbReference type="NCBIfam" id="NF033518">
    <property type="entry name" value="transpos_IS607"/>
    <property type="match status" value="1"/>
</dbReference>
<dbReference type="EMBL" id="MG807320">
    <property type="protein sequence ID" value="AVL95111.1"/>
    <property type="molecule type" value="Genomic_DNA"/>
</dbReference>
<dbReference type="InterPro" id="IPR006118">
    <property type="entry name" value="Recombinase_CS"/>
</dbReference>
<dbReference type="GO" id="GO:0015074">
    <property type="term" value="P:DNA integration"/>
    <property type="evidence" value="ECO:0007669"/>
    <property type="project" value="UniProtKB-KW"/>
</dbReference>
<evidence type="ECO:0000259" key="6">
    <source>
        <dbReference type="PROSITE" id="PS51736"/>
    </source>
</evidence>
<dbReference type="PANTHER" id="PTHR36172">
    <property type="match status" value="1"/>
</dbReference>
<name>A0A2P1EMJ6_9VIRU</name>
<dbReference type="InterPro" id="IPR006119">
    <property type="entry name" value="Resolv_N"/>
</dbReference>
<dbReference type="SUPFAM" id="SSF53041">
    <property type="entry name" value="Resolvase-like"/>
    <property type="match status" value="1"/>
</dbReference>
<keyword evidence="3" id="KW-0233">DNA recombination</keyword>
<dbReference type="PROSITE" id="PS00397">
    <property type="entry name" value="RECOMBINASES_1"/>
    <property type="match status" value="1"/>
</dbReference>
<evidence type="ECO:0000256" key="4">
    <source>
        <dbReference type="PIRSR" id="PIRSR606118-50"/>
    </source>
</evidence>
<dbReference type="Gene3D" id="1.10.1660.10">
    <property type="match status" value="1"/>
</dbReference>
<dbReference type="SUPFAM" id="SSF46955">
    <property type="entry name" value="Putative DNA-binding domain"/>
    <property type="match status" value="1"/>
</dbReference>
<feature type="active site" description="O-(5'-phospho-DNA)-serine intermediate" evidence="4 5">
    <location>
        <position position="57"/>
    </location>
</feature>
<evidence type="ECO:0000256" key="3">
    <source>
        <dbReference type="ARBA" id="ARBA00023172"/>
    </source>
</evidence>
<dbReference type="InterPro" id="IPR009061">
    <property type="entry name" value="DNA-bd_dom_put_sf"/>
</dbReference>
<dbReference type="Pfam" id="PF00239">
    <property type="entry name" value="Resolvase"/>
    <property type="match status" value="1"/>
</dbReference>
<protein>
    <submittedName>
        <fullName evidence="7">Putative resolvase</fullName>
    </submittedName>
</protein>
<reference evidence="8" key="1">
    <citation type="submission" date="2018-01" db="EMBL/GenBank/DDBJ databases">
        <title>Testimony of 'menage a trois' revealed by the proteome of Megavirus virophage.</title>
        <authorList>
            <person name="Jeudy S."/>
            <person name="Bertaux L."/>
            <person name="Alempic J.-M."/>
            <person name="Lartigue A."/>
            <person name="Legendre M."/>
            <person name="Philippe N."/>
            <person name="Beucher L."/>
            <person name="Biondi E."/>
            <person name="Juul S."/>
            <person name="Turner D."/>
            <person name="Coute Y."/>
            <person name="Claverie J.-M."/>
            <person name="Abergel C."/>
        </authorList>
    </citation>
    <scope>NUCLEOTIDE SEQUENCE [LARGE SCALE GENOMIC DNA]</scope>
</reference>
<evidence type="ECO:0000313" key="8">
    <source>
        <dbReference type="Proteomes" id="UP000289600"/>
    </source>
</evidence>
<evidence type="ECO:0000256" key="5">
    <source>
        <dbReference type="PROSITE-ProRule" id="PRU10137"/>
    </source>
</evidence>
<keyword evidence="8" id="KW-1185">Reference proteome</keyword>